<dbReference type="RefSeq" id="WP_249473070.1">
    <property type="nucleotide sequence ID" value="NZ_JAMBEP010000001.1"/>
</dbReference>
<dbReference type="Pfam" id="PF11218">
    <property type="entry name" value="DUF3011"/>
    <property type="match status" value="1"/>
</dbReference>
<feature type="chain" id="PRO_5046507659" evidence="1">
    <location>
        <begin position="25"/>
        <end position="309"/>
    </location>
</feature>
<feature type="signal peptide" evidence="1">
    <location>
        <begin position="1"/>
        <end position="24"/>
    </location>
</feature>
<evidence type="ECO:0000256" key="1">
    <source>
        <dbReference type="SAM" id="SignalP"/>
    </source>
</evidence>
<organism evidence="2 3">
    <name type="scientific">Luteimonas galliterrae</name>
    <dbReference type="NCBI Taxonomy" id="2940486"/>
    <lineage>
        <taxon>Bacteria</taxon>
        <taxon>Pseudomonadati</taxon>
        <taxon>Pseudomonadota</taxon>
        <taxon>Gammaproteobacteria</taxon>
        <taxon>Lysobacterales</taxon>
        <taxon>Lysobacteraceae</taxon>
        <taxon>Luteimonas</taxon>
    </lineage>
</organism>
<reference evidence="2 3" key="1">
    <citation type="submission" date="2022-05" db="EMBL/GenBank/DDBJ databases">
        <title>Luteimonas sp. SX5, whole genome shotgun sequencing project.</title>
        <authorList>
            <person name="Zhao G."/>
            <person name="Shen L."/>
        </authorList>
    </citation>
    <scope>NUCLEOTIDE SEQUENCE [LARGE SCALE GENOMIC DNA]</scope>
    <source>
        <strain evidence="2 3">SX5</strain>
    </source>
</reference>
<keyword evidence="1" id="KW-0732">Signal</keyword>
<evidence type="ECO:0000313" key="2">
    <source>
        <dbReference type="EMBL" id="MCL1634526.1"/>
    </source>
</evidence>
<protein>
    <submittedName>
        <fullName evidence="2">DUF3011 domain-containing protein</fullName>
    </submittedName>
</protein>
<sequence length="309" mass="34023">MKRLLKCVALALGLSLLMPAAVFAQAQTRAYAPENLRTLNYNDQVRVISLEYEEQSRGRRIPDDQLRFYLDQVNRSNWGFSRIKQDISQSLGYGGGGPQPPYPGNGNGNRIRCESINNRSQTCPTPWSGPSRLVRQLSGTGCEEGRTWQSQRGQVYVGGGCRGEFEAAPIGPPQGTVRCESVNNRPRTCATPWAGPSRLVRQLSGTGCEEGRTWQSQRGQVFVSGGCRGEFAPGAALNPNYSVTCTSRNMRPANCGWNRDYGRPALQRQLSSSACVENQTWGYDSARGSIWVSSGCSGRFAQPQIQPRY</sequence>
<accession>A0ABT0MI23</accession>
<keyword evidence="3" id="KW-1185">Reference proteome</keyword>
<comment type="caution">
    <text evidence="2">The sequence shown here is derived from an EMBL/GenBank/DDBJ whole genome shotgun (WGS) entry which is preliminary data.</text>
</comment>
<evidence type="ECO:0000313" key="3">
    <source>
        <dbReference type="Proteomes" id="UP001431217"/>
    </source>
</evidence>
<proteinExistence type="predicted"/>
<gene>
    <name evidence="2" type="ORF">M2650_07760</name>
</gene>
<dbReference type="Proteomes" id="UP001431217">
    <property type="component" value="Unassembled WGS sequence"/>
</dbReference>
<dbReference type="EMBL" id="JAMBEP010000001">
    <property type="protein sequence ID" value="MCL1634526.1"/>
    <property type="molecule type" value="Genomic_DNA"/>
</dbReference>
<name>A0ABT0MI23_9GAMM</name>
<dbReference type="InterPro" id="IPR021381">
    <property type="entry name" value="DUF3011"/>
</dbReference>